<keyword evidence="10" id="KW-1185">Reference proteome</keyword>
<dbReference type="EMBL" id="AQHZ01000010">
    <property type="protein sequence ID" value="ENO18539.1"/>
    <property type="molecule type" value="Genomic_DNA"/>
</dbReference>
<evidence type="ECO:0000256" key="3">
    <source>
        <dbReference type="ARBA" id="ARBA00022448"/>
    </source>
</evidence>
<feature type="transmembrane region" description="Helical" evidence="8">
    <location>
        <begin position="202"/>
        <end position="223"/>
    </location>
</feature>
<dbReference type="PATRIC" id="fig|888050.3.peg.564"/>
<organism evidence="9 10">
    <name type="scientific">Schaalia cardiffensis F0333</name>
    <dbReference type="NCBI Taxonomy" id="888050"/>
    <lineage>
        <taxon>Bacteria</taxon>
        <taxon>Bacillati</taxon>
        <taxon>Actinomycetota</taxon>
        <taxon>Actinomycetes</taxon>
        <taxon>Actinomycetales</taxon>
        <taxon>Actinomycetaceae</taxon>
        <taxon>Schaalia</taxon>
    </lineage>
</organism>
<evidence type="ECO:0000256" key="4">
    <source>
        <dbReference type="ARBA" id="ARBA00022692"/>
    </source>
</evidence>
<feature type="transmembrane region" description="Helical" evidence="8">
    <location>
        <begin position="252"/>
        <end position="274"/>
    </location>
</feature>
<dbReference type="InterPro" id="IPR050363">
    <property type="entry name" value="MIP/Aquaporin"/>
</dbReference>
<evidence type="ECO:0000256" key="7">
    <source>
        <dbReference type="RuleBase" id="RU000477"/>
    </source>
</evidence>
<evidence type="ECO:0000256" key="1">
    <source>
        <dbReference type="ARBA" id="ARBA00004141"/>
    </source>
</evidence>
<evidence type="ECO:0000256" key="2">
    <source>
        <dbReference type="ARBA" id="ARBA00006175"/>
    </source>
</evidence>
<proteinExistence type="inferred from homology"/>
<gene>
    <name evidence="9" type="ORF">HMPREF9004_0588</name>
</gene>
<dbReference type="PRINTS" id="PR00783">
    <property type="entry name" value="MINTRINSICP"/>
</dbReference>
<accession>N6WE63</accession>
<keyword evidence="5 8" id="KW-1133">Transmembrane helix</keyword>
<keyword evidence="3 7" id="KW-0813">Transport</keyword>
<evidence type="ECO:0000313" key="10">
    <source>
        <dbReference type="Proteomes" id="UP000013015"/>
    </source>
</evidence>
<dbReference type="PROSITE" id="PS00221">
    <property type="entry name" value="MIP"/>
    <property type="match status" value="1"/>
</dbReference>
<dbReference type="PANTHER" id="PTHR43829:SF9">
    <property type="entry name" value="AQUAPORIN-9"/>
    <property type="match status" value="1"/>
</dbReference>
<dbReference type="SUPFAM" id="SSF81338">
    <property type="entry name" value="Aquaporin-like"/>
    <property type="match status" value="1"/>
</dbReference>
<comment type="caution">
    <text evidence="9">The sequence shown here is derived from an EMBL/GenBank/DDBJ whole genome shotgun (WGS) entry which is preliminary data.</text>
</comment>
<dbReference type="HOGENOM" id="CLU_020019_9_2_11"/>
<dbReference type="PANTHER" id="PTHR43829">
    <property type="entry name" value="AQUAPORIN OR AQUAGLYCEROPORIN RELATED"/>
    <property type="match status" value="1"/>
</dbReference>
<dbReference type="Proteomes" id="UP000013015">
    <property type="component" value="Unassembled WGS sequence"/>
</dbReference>
<evidence type="ECO:0000256" key="6">
    <source>
        <dbReference type="ARBA" id="ARBA00023136"/>
    </source>
</evidence>
<reference evidence="9 10" key="1">
    <citation type="submission" date="2013-03" db="EMBL/GenBank/DDBJ databases">
        <title>Reference genome for the Human Microbiome Project.</title>
        <authorList>
            <person name="Aqrawi P."/>
            <person name="Ayvaz T."/>
            <person name="Bess C."/>
            <person name="Blankenburg K."/>
            <person name="Coyle M."/>
            <person name="Deng J."/>
            <person name="Forbes L."/>
            <person name="Fowler G."/>
            <person name="Francisco L."/>
            <person name="Fu Q."/>
            <person name="Gibbs R."/>
            <person name="Gross S."/>
            <person name="Gubbala S."/>
            <person name="Hale W."/>
            <person name="Hemphill L."/>
            <person name="Highlander S."/>
            <person name="Hirani K."/>
            <person name="Jackson L."/>
            <person name="Jakkamsetti A."/>
            <person name="Javaid M."/>
            <person name="Jayaseelan J.C."/>
            <person name="Jiang H."/>
            <person name="Joshi V."/>
            <person name="Korchina V."/>
            <person name="Kovar C."/>
            <person name="Lara F."/>
            <person name="Lee S."/>
            <person name="Liu Y."/>
            <person name="Mata R."/>
            <person name="Mathew T."/>
            <person name="Munidasa M."/>
            <person name="Muzny D."/>
            <person name="Nazareth L."/>
            <person name="Ngo R."/>
            <person name="Nguyen L."/>
            <person name="Nguyen N."/>
            <person name="Okwuonu G."/>
            <person name="Ongeri F."/>
            <person name="Palculict T."/>
            <person name="Patil S."/>
            <person name="Petrosino J."/>
            <person name="Pham C."/>
            <person name="Pham P."/>
            <person name="Pu L.-L."/>
            <person name="Qin X."/>
            <person name="Qu J."/>
            <person name="Reid J."/>
            <person name="Ross M."/>
            <person name="Ruth R."/>
            <person name="Saada N."/>
            <person name="San Lucas F."/>
            <person name="Santibanez J."/>
            <person name="Shang Y."/>
            <person name="Simmons D."/>
            <person name="Song X.-Z."/>
            <person name="Tang L.-Y."/>
            <person name="Thornton R."/>
            <person name="Warren J."/>
            <person name="Weissenberger G."/>
            <person name="Wilczek-Boney K."/>
            <person name="Worley K."/>
            <person name="Youmans B."/>
            <person name="Zhang J."/>
            <person name="Zhang L."/>
            <person name="Zhao Z."/>
            <person name="Zhou C."/>
            <person name="Zhu D."/>
            <person name="Zhu Y."/>
        </authorList>
    </citation>
    <scope>NUCLEOTIDE SEQUENCE [LARGE SCALE GENOMIC DNA]</scope>
    <source>
        <strain evidence="9 10">F0333</strain>
    </source>
</reference>
<dbReference type="InterPro" id="IPR023271">
    <property type="entry name" value="Aquaporin-like"/>
</dbReference>
<sequence>MKRWRKIGKMLATLLPMAPQEVTMTQIFMSEFMGTAVLLLLGGGVVATNLLPKSKGRNGGWLLINWGWGLAVLAGVYVAYGTGGHLNPAVTIAKVVGHMFNPEVTLNGPALAEGGIPVTVANVVVYIVAEFLGAFVGAILCWLTFKQHFDEDLDPALKLGVFSTAPEIRSYGWNTLTEAIGTAVLILWIWVSGYTQTAIGPLAVALIIVVIGNSLGGPTGYAINPARDLGPRVAHAILPIKGKGGSDWGYSWVPVVGPTIGAIVGTVIAFVTGLA</sequence>
<dbReference type="eggNOG" id="COG0580">
    <property type="taxonomic scope" value="Bacteria"/>
</dbReference>
<feature type="transmembrane region" description="Helical" evidence="8">
    <location>
        <begin position="171"/>
        <end position="190"/>
    </location>
</feature>
<evidence type="ECO:0000256" key="8">
    <source>
        <dbReference type="SAM" id="Phobius"/>
    </source>
</evidence>
<dbReference type="InterPro" id="IPR000425">
    <property type="entry name" value="MIP"/>
</dbReference>
<name>N6WE63_9ACTO</name>
<dbReference type="STRING" id="888050.HMPREF9004_0588"/>
<keyword evidence="4 7" id="KW-0812">Transmembrane</keyword>
<evidence type="ECO:0000256" key="5">
    <source>
        <dbReference type="ARBA" id="ARBA00022989"/>
    </source>
</evidence>
<dbReference type="AlphaFoldDB" id="N6WE63"/>
<dbReference type="InterPro" id="IPR022357">
    <property type="entry name" value="MIP_CS"/>
</dbReference>
<protein>
    <submittedName>
        <fullName evidence="9">Glycerol uptake facilitator protein</fullName>
    </submittedName>
</protein>
<evidence type="ECO:0000313" key="9">
    <source>
        <dbReference type="EMBL" id="ENO18539.1"/>
    </source>
</evidence>
<dbReference type="GO" id="GO:0015254">
    <property type="term" value="F:glycerol channel activity"/>
    <property type="evidence" value="ECO:0007669"/>
    <property type="project" value="TreeGrafter"/>
</dbReference>
<feature type="transmembrane region" description="Helical" evidence="8">
    <location>
        <begin position="63"/>
        <end position="80"/>
    </location>
</feature>
<comment type="subcellular location">
    <subcellularLocation>
        <location evidence="1">Membrane</location>
        <topology evidence="1">Multi-pass membrane protein</topology>
    </subcellularLocation>
</comment>
<keyword evidence="6 8" id="KW-0472">Membrane</keyword>
<comment type="similarity">
    <text evidence="2 7">Belongs to the MIP/aquaporin (TC 1.A.8) family.</text>
</comment>
<dbReference type="Gene3D" id="1.20.1080.10">
    <property type="entry name" value="Glycerol uptake facilitator protein"/>
    <property type="match status" value="1"/>
</dbReference>
<feature type="transmembrane region" description="Helical" evidence="8">
    <location>
        <begin position="123"/>
        <end position="145"/>
    </location>
</feature>
<dbReference type="Pfam" id="PF00230">
    <property type="entry name" value="MIP"/>
    <property type="match status" value="1"/>
</dbReference>
<dbReference type="GO" id="GO:0005886">
    <property type="term" value="C:plasma membrane"/>
    <property type="evidence" value="ECO:0007669"/>
    <property type="project" value="TreeGrafter"/>
</dbReference>